<dbReference type="Proteomes" id="UP000246004">
    <property type="component" value="Unassembled WGS sequence"/>
</dbReference>
<reference evidence="1 3" key="2">
    <citation type="journal article" date="2017" name="BMC Genomics">
        <title>Genomic analysis of methanogenic archaea reveals a shift towards energy conservation.</title>
        <authorList>
            <person name="Gilmore S.P."/>
            <person name="Henske J.K."/>
            <person name="Sexton J.A."/>
            <person name="Solomon K.V."/>
            <person name="Seppala S."/>
            <person name="Yoo J.I."/>
            <person name="Huyett L.M."/>
            <person name="Pressman A."/>
            <person name="Cogan J.Z."/>
            <person name="Kivenson V."/>
            <person name="Peng X."/>
            <person name="Tan Y."/>
            <person name="Valentine D.L."/>
            <person name="O'Malley M.A."/>
        </authorList>
    </citation>
    <scope>NUCLEOTIDE SEQUENCE [LARGE SCALE GENOMIC DNA]</scope>
    <source>
        <strain evidence="1 3">1R-7</strain>
    </source>
</reference>
<accession>A0A2A2HFC5</accession>
<name>A0A2A2HFC5_9EURY</name>
<dbReference type="EMBL" id="LWMS01000044">
    <property type="protein sequence ID" value="PWL07732.1"/>
    <property type="molecule type" value="Genomic_DNA"/>
</dbReference>
<proteinExistence type="predicted"/>
<evidence type="ECO:0000313" key="1">
    <source>
        <dbReference type="EMBL" id="PAV08097.1"/>
    </source>
</evidence>
<comment type="caution">
    <text evidence="1">The sequence shown here is derived from an EMBL/GenBank/DDBJ whole genome shotgun (WGS) entry which is preliminary data.</text>
</comment>
<evidence type="ECO:0000313" key="4">
    <source>
        <dbReference type="Proteomes" id="UP000246004"/>
    </source>
</evidence>
<evidence type="ECO:0000313" key="3">
    <source>
        <dbReference type="Proteomes" id="UP000217528"/>
    </source>
</evidence>
<dbReference type="RefSeq" id="WP_095607997.1">
    <property type="nucleotide sequence ID" value="NZ_LMVN01000002.1"/>
</dbReference>
<reference evidence="2 4" key="1">
    <citation type="submission" date="2016-04" db="EMBL/GenBank/DDBJ databases">
        <title>Genome sequence of Methanosphaera cuniculi DSM 4103.</title>
        <authorList>
            <person name="Poehlein A."/>
            <person name="Seedorf H."/>
            <person name="Daniel R."/>
        </authorList>
    </citation>
    <scope>NUCLEOTIDE SEQUENCE [LARGE SCALE GENOMIC DNA]</scope>
    <source>
        <strain evidence="2 4">DSM 4103</strain>
    </source>
</reference>
<sequence>MLVNYDELQQKITDEQKGLYGLTILDNPYIPVDPYREQALTIMDDSAFKLISGSAFSGKSMLLAILAVQYLTLPDYRCVIMRNTYDQLMAPGGVMDTLKDWLLQEEDITDSRGNVVQKGLGDLTCTFNQRNKCFISPMGGRIYYDFANRPGVLNKFRGNTYQRIIVDEGTELDPEILDFLPRSLRRDYGVSIPLNYIIATNPSLSRGREYIKPNFVDDNSPNPYFRLDFKMNPHIRADEYDAMLSRMSPLQQAFMRYGDWDFVLDEGLLLTRKQFEDATINETDYNCSNCSYGVIGVDLAATGSDKTSITYMMYMNDGKIVIHDNILISDSFVEEPLIQFIEKQPLVHTVVFEKEGGSAAEYSKKHFENVLFDVQQRCHFFIEFSNVTENKFERARPLARGIRQEHVLIKRSLDNYNTLLKQFMYVTPDKTKMREFASPDMLDSCTIGFNYLNQLLGII</sequence>
<dbReference type="Pfam" id="PF03237">
    <property type="entry name" value="Terminase_6N"/>
    <property type="match status" value="1"/>
</dbReference>
<dbReference type="AlphaFoldDB" id="A0A2A2HFC5"/>
<evidence type="ECO:0000313" key="2">
    <source>
        <dbReference type="EMBL" id="PWL07732.1"/>
    </source>
</evidence>
<organism evidence="1 3">
    <name type="scientific">Methanosphaera cuniculi</name>
    <dbReference type="NCBI Taxonomy" id="1077256"/>
    <lineage>
        <taxon>Archaea</taxon>
        <taxon>Methanobacteriati</taxon>
        <taxon>Methanobacteriota</taxon>
        <taxon>Methanomada group</taxon>
        <taxon>Methanobacteria</taxon>
        <taxon>Methanobacteriales</taxon>
        <taxon>Methanobacteriaceae</taxon>
        <taxon>Methanosphaera</taxon>
    </lineage>
</organism>
<gene>
    <name evidence="1" type="ORF">ASJ82_01130</name>
    <name evidence="2" type="ORF">MSCUN_12630</name>
</gene>
<protein>
    <submittedName>
        <fullName evidence="2">Terminase-like family protein</fullName>
    </submittedName>
</protein>
<dbReference type="EMBL" id="LMVN01000002">
    <property type="protein sequence ID" value="PAV08097.1"/>
    <property type="molecule type" value="Genomic_DNA"/>
</dbReference>
<dbReference type="Proteomes" id="UP000217528">
    <property type="component" value="Unassembled WGS sequence"/>
</dbReference>
<dbReference type="OrthoDB" id="142222at2157"/>
<dbReference type="Gene3D" id="3.40.50.300">
    <property type="entry name" value="P-loop containing nucleotide triphosphate hydrolases"/>
    <property type="match status" value="1"/>
</dbReference>
<dbReference type="InterPro" id="IPR027417">
    <property type="entry name" value="P-loop_NTPase"/>
</dbReference>
<keyword evidence="3" id="KW-1185">Reference proteome</keyword>